<dbReference type="InterPro" id="IPR009048">
    <property type="entry name" value="A-macroglobulin_rcpt-bd"/>
</dbReference>
<dbReference type="Gene3D" id="6.20.50.160">
    <property type="match status" value="1"/>
</dbReference>
<dbReference type="Pfam" id="PF17791">
    <property type="entry name" value="MG3"/>
    <property type="match status" value="1"/>
</dbReference>
<gene>
    <name evidence="9" type="primary">LOC116310625</name>
</gene>
<evidence type="ECO:0000313" key="10">
    <source>
        <dbReference type="Proteomes" id="UP000472276"/>
    </source>
</evidence>
<keyword evidence="2" id="KW-0964">Secreted</keyword>
<evidence type="ECO:0000313" key="9">
    <source>
        <dbReference type="Ensembl" id="ENSOABP00000053695.2"/>
    </source>
</evidence>
<dbReference type="SUPFAM" id="SSF48239">
    <property type="entry name" value="Terpenoid cyclases/Protein prenyltransferases"/>
    <property type="match status" value="1"/>
</dbReference>
<dbReference type="InterPro" id="IPR048848">
    <property type="entry name" value="C3_CUB2"/>
</dbReference>
<keyword evidence="5" id="KW-1133">Transmembrane helix</keyword>
<dbReference type="GO" id="GO:0004866">
    <property type="term" value="F:endopeptidase inhibitor activity"/>
    <property type="evidence" value="ECO:0007669"/>
    <property type="project" value="InterPro"/>
</dbReference>
<dbReference type="FunFam" id="2.60.40.1940:FF:000001">
    <property type="entry name" value="Complement component C3"/>
    <property type="match status" value="1"/>
</dbReference>
<dbReference type="InterPro" id="IPR018081">
    <property type="entry name" value="Anaphylatoxin_comp_syst"/>
</dbReference>
<dbReference type="Gene3D" id="1.50.10.20">
    <property type="match status" value="1"/>
</dbReference>
<dbReference type="SMART" id="SM01359">
    <property type="entry name" value="A2M_N_2"/>
    <property type="match status" value="1"/>
</dbReference>
<dbReference type="CDD" id="cd02896">
    <property type="entry name" value="complement_C3_C4_C5"/>
    <property type="match status" value="1"/>
</dbReference>
<dbReference type="Pfam" id="PF07677">
    <property type="entry name" value="A2M_recep"/>
    <property type="match status" value="1"/>
</dbReference>
<evidence type="ECO:0000256" key="5">
    <source>
        <dbReference type="SAM" id="Phobius"/>
    </source>
</evidence>
<dbReference type="InterPro" id="IPR047565">
    <property type="entry name" value="Alpha-macroglob_thiol-ester_cl"/>
</dbReference>
<keyword evidence="3" id="KW-0882">Thioester bond</keyword>
<dbReference type="InterPro" id="IPR013783">
    <property type="entry name" value="Ig-like_fold"/>
</dbReference>
<feature type="transmembrane region" description="Helical" evidence="5">
    <location>
        <begin position="89"/>
        <end position="109"/>
    </location>
</feature>
<evidence type="ECO:0000256" key="2">
    <source>
        <dbReference type="ARBA" id="ARBA00022525"/>
    </source>
</evidence>
<dbReference type="SMART" id="SM00104">
    <property type="entry name" value="ANATO"/>
    <property type="match status" value="1"/>
</dbReference>
<comment type="subcellular location">
    <subcellularLocation>
        <location evidence="1">Secreted</location>
    </subcellularLocation>
</comment>
<dbReference type="Gene3D" id="2.60.120.1540">
    <property type="match status" value="1"/>
</dbReference>
<keyword evidence="4" id="KW-1015">Disulfide bond</keyword>
<dbReference type="PROSITE" id="PS50189">
    <property type="entry name" value="NTR"/>
    <property type="match status" value="1"/>
</dbReference>
<keyword evidence="5" id="KW-0812">Transmembrane</keyword>
<evidence type="ECO:0008006" key="11">
    <source>
        <dbReference type="Google" id="ProtNLM"/>
    </source>
</evidence>
<dbReference type="InterPro" id="IPR050473">
    <property type="entry name" value="A2M/Complement_sys"/>
</dbReference>
<dbReference type="Pfam" id="PF01821">
    <property type="entry name" value="ANATO"/>
    <property type="match status" value="1"/>
</dbReference>
<dbReference type="InterPro" id="IPR019742">
    <property type="entry name" value="MacrogloblnA2_CS"/>
</dbReference>
<evidence type="ECO:0000256" key="1">
    <source>
        <dbReference type="ARBA" id="ARBA00004613"/>
    </source>
</evidence>
<keyword evidence="6" id="KW-0732">Signal</keyword>
<evidence type="ECO:0000259" key="8">
    <source>
        <dbReference type="PROSITE" id="PS50189"/>
    </source>
</evidence>
<feature type="signal peptide" evidence="6">
    <location>
        <begin position="1"/>
        <end position="24"/>
    </location>
</feature>
<dbReference type="SUPFAM" id="SSF47686">
    <property type="entry name" value="Anaphylotoxins (complement system)"/>
    <property type="match status" value="1"/>
</dbReference>
<dbReference type="Pfam" id="PF07703">
    <property type="entry name" value="A2M_BRD"/>
    <property type="match status" value="1"/>
</dbReference>
<feature type="domain" description="NTR" evidence="8">
    <location>
        <begin position="1583"/>
        <end position="1732"/>
    </location>
</feature>
<dbReference type="InterPro" id="IPR001134">
    <property type="entry name" value="Netrin_domain"/>
</dbReference>
<dbReference type="GO" id="GO:0005615">
    <property type="term" value="C:extracellular space"/>
    <property type="evidence" value="ECO:0007669"/>
    <property type="project" value="InterPro"/>
</dbReference>
<dbReference type="InterPro" id="IPR000020">
    <property type="entry name" value="Anaphylatoxin/fibulin"/>
</dbReference>
<dbReference type="PROSITE" id="PS01178">
    <property type="entry name" value="ANAPHYLATOXIN_2"/>
    <property type="match status" value="1"/>
</dbReference>
<dbReference type="InterPro" id="IPR002890">
    <property type="entry name" value="MG2"/>
</dbReference>
<evidence type="ECO:0000256" key="3">
    <source>
        <dbReference type="ARBA" id="ARBA00022966"/>
    </source>
</evidence>
<dbReference type="Gene3D" id="2.20.130.20">
    <property type="match status" value="1"/>
</dbReference>
<dbReference type="Gene3D" id="2.60.40.690">
    <property type="entry name" value="Alpha-macroglobulin, receptor-binding domain"/>
    <property type="match status" value="1"/>
</dbReference>
<dbReference type="Pfam" id="PF21308">
    <property type="entry name" value="C3_CUB2"/>
    <property type="match status" value="1"/>
</dbReference>
<reference evidence="9" key="1">
    <citation type="submission" date="2025-08" db="UniProtKB">
        <authorList>
            <consortium name="Ensembl"/>
        </authorList>
    </citation>
    <scope>IDENTIFICATION</scope>
</reference>
<dbReference type="InterPro" id="IPR008993">
    <property type="entry name" value="TIMP-like_OB-fold"/>
</dbReference>
<dbReference type="Gene3D" id="2.60.40.1940">
    <property type="match status" value="1"/>
</dbReference>
<dbReference type="InterPro" id="IPR008930">
    <property type="entry name" value="Terpenoid_cyclase/PrenylTrfase"/>
</dbReference>
<dbReference type="PROSITE" id="PS01177">
    <property type="entry name" value="ANAPHYLATOXIN_1"/>
    <property type="match status" value="1"/>
</dbReference>
<dbReference type="SMART" id="SM01419">
    <property type="entry name" value="Thiol-ester_cl"/>
    <property type="match status" value="1"/>
</dbReference>
<dbReference type="InterPro" id="IPR011626">
    <property type="entry name" value="Alpha-macroglobulin_TED"/>
</dbReference>
<dbReference type="FunFam" id="2.60.40.10:FF:000155">
    <property type="entry name" value="complement C3 isoform X1"/>
    <property type="match status" value="1"/>
</dbReference>
<dbReference type="Pfam" id="PF01759">
    <property type="entry name" value="NTR"/>
    <property type="match status" value="1"/>
</dbReference>
<evidence type="ECO:0000256" key="6">
    <source>
        <dbReference type="SAM" id="SignalP"/>
    </source>
</evidence>
<dbReference type="Gene3D" id="2.60.40.10">
    <property type="entry name" value="Immunoglobulins"/>
    <property type="match status" value="2"/>
</dbReference>
<accession>A0A668VPD2</accession>
<sequence length="1735" mass="196212">MSKYTLLCFYLIGFFFSIYEQVKQLHSNTVSVVYMGVVLRQSQVTVKLSYHWKRRKVQEDQAIRKSLSQMERLHSADMGSGRRMHRSQLLLLDFVFFFCFISLASGSPMEVMSAPNLLRVGTEENIFVEIQDNAGEDNVNVNIFVRNFPRKDLTLASTTVTLTKQNKFQGIGKIMIPAEHFSKDPNIKQYVHLQGEFGTQTLEKTVLISLQYGYIFIQTDKTIYTPSTTVHYRVFAMRPNMEPTDKTYQPGTDTSVVVDIVNPDGIILESKLVLVESGIYTGSYFLPEIVSTGTWKVVSKFNTNLKQTFEAEFEVKEYVLPTFEVKLTSEVPFFYVDSDELTINIKATYLFGKKVDGTAFVVFGVIVGNTKNGIPSSLQRVQIDEGEGTVKLKKEHIAQSFPNINDLEGNFIFAAVSVLTESGSEMVEAELRGIQIVKSPYTINFKKTPKYFKPGMSFDVTIEVLNPDNTPAKHIPVVVNPGEVTGHTADNGMAKLSINTVANSGDLIITARTAVENILPARQRSANMIVTPHTSRNYIHIGLETAEVKLGQSLKFSLNLNRNEKYDITYLILSRGQLVKHDRFQAERQILISHNVLITKEMLPSFRIIAYYHVDTEVVSDSVQVDIQHSCVGDLKLEEKKHNIYKPRGKFGLKVTGDPGATVGLVAVDKGVYVINNKHRLTQKKIWEIIAKYDTGCTPGGGKDSMNVFYDAGLLFVASTTSGTPHRTDLKCPATSRRKRSTTLIDLRTSLISKYQDKEQIECCLDGMKDIPVPYTCERRRDYVVGGPGCAEAFLHCCKEMEKVHVDRKEEALKLARSEWDDEYIDSYDISVRTSFPESWLWINVTLPNCTHNLKNCRTTFEKDDITLPDSITAWHFTGISMSRTHGICVSDDLEILVKKDFFIDLRLPYSAVRGEQLEIKAILHNYEEDPIRVRVDLKEETNLCSAAHKRGTYRQEVTVGSETTRAVAFTIIPMKEGLFPIEIKAAVRGGNSDGIRKMLRVVPPGVLTNNTKTLLLDPARKGRDGKQVEIIKSAIPETDMVPDTAASTQIFLSGREQMSTLLENAISGKSMGTLIQQPGGCGEQNMAGMTLPVIATMYLDKTNQWEFVGFEKRNEALQHIKTGYATELTYRKQDGSFAVFPNQDGSTWLTAYVAKVFAMAYDLIGVDKNVICDAIKFLILLTQQPDGMFKEIGYVYSQSMRSDLLGTDSDASMTAFCLIAMQESREICRSSVNSLQNSINKAVAYLEKRLPSLTNPYSVAMTSYALANENKLNKEILFKFISADRTHWQVRDEFYYTLEATAYALLALITAEAYEEATPIVRWLGQYQQGDGGYGSTQATIMVYQASSEYWINAKEPEYNVNVDILLPGRTNTDKYSFNKENHFTTRTSKFPAINKDIQVNATGKGEAVLKIMSLYYALPKVLEKDCELFSLSVQIVPEKLDDNEKIYKLTIEVLFKEERNASMSIIDVGLPTGFTFDKNDLDALSKSHSRIISRYESNTDLSERGSLIIYLNKISSVQPEIITFRIHSTMEASFLQPTAVSVYEYNNKKPCVKFYHPERKNAELMRLCRGRRECVCAEENCSSQRKNEISNEDRITKACEVAHDGSIDFVYKVRVEELEPYWSTDFYRVQILEVIKEGNTDVGPEGQPRTFLSSQHCREPQGLTASKTYLIMGTSKDIYKDDEKRIYQYVLGERTWIEYWPTPAECQTREYRSTCLGIEDLVQVYKIHGCPRK</sequence>
<dbReference type="PROSITE" id="PS00477">
    <property type="entry name" value="ALPHA_2_MACROGLOBULIN"/>
    <property type="match status" value="1"/>
</dbReference>
<dbReference type="FunFam" id="2.40.50.120:FF:000013">
    <property type="entry name" value="Complement C3"/>
    <property type="match status" value="1"/>
</dbReference>
<dbReference type="Pfam" id="PF07678">
    <property type="entry name" value="TED_complement"/>
    <property type="match status" value="1"/>
</dbReference>
<dbReference type="InterPro" id="IPR041425">
    <property type="entry name" value="C3/4/5_MG1"/>
</dbReference>
<dbReference type="SMART" id="SM01360">
    <property type="entry name" value="A2M"/>
    <property type="match status" value="1"/>
</dbReference>
<dbReference type="Pfam" id="PF01835">
    <property type="entry name" value="MG2"/>
    <property type="match status" value="1"/>
</dbReference>
<protein>
    <recommendedName>
        <fullName evidence="11">Complement component c3a, duplicate 5</fullName>
    </recommendedName>
</protein>
<evidence type="ECO:0000259" key="7">
    <source>
        <dbReference type="PROSITE" id="PS01178"/>
    </source>
</evidence>
<dbReference type="InterPro" id="IPR011625">
    <property type="entry name" value="A2M_N_BRD"/>
</dbReference>
<dbReference type="SMART" id="SM01361">
    <property type="entry name" value="A2M_recep"/>
    <property type="match status" value="1"/>
</dbReference>
<dbReference type="SUPFAM" id="SSF50242">
    <property type="entry name" value="TIMP-like"/>
    <property type="match status" value="1"/>
</dbReference>
<organism evidence="9 10">
    <name type="scientific">Oreochromis aureus</name>
    <name type="common">Israeli tilapia</name>
    <name type="synonym">Chromis aureus</name>
    <dbReference type="NCBI Taxonomy" id="47969"/>
    <lineage>
        <taxon>Eukaryota</taxon>
        <taxon>Metazoa</taxon>
        <taxon>Chordata</taxon>
        <taxon>Craniata</taxon>
        <taxon>Vertebrata</taxon>
        <taxon>Euteleostomi</taxon>
        <taxon>Actinopterygii</taxon>
        <taxon>Neopterygii</taxon>
        <taxon>Teleostei</taxon>
        <taxon>Neoteleostei</taxon>
        <taxon>Acanthomorphata</taxon>
        <taxon>Ovalentaria</taxon>
        <taxon>Cichlomorphae</taxon>
        <taxon>Cichliformes</taxon>
        <taxon>Cichlidae</taxon>
        <taxon>African cichlids</taxon>
        <taxon>Pseudocrenilabrinae</taxon>
        <taxon>Oreochromini</taxon>
        <taxon>Oreochromis</taxon>
    </lineage>
</organism>
<dbReference type="InterPro" id="IPR041555">
    <property type="entry name" value="MG3"/>
</dbReference>
<dbReference type="Gene3D" id="1.20.91.20">
    <property type="entry name" value="Anaphylotoxins (complement system)"/>
    <property type="match status" value="1"/>
</dbReference>
<dbReference type="InterPro" id="IPR036595">
    <property type="entry name" value="A-macroglobulin_rcpt-bd_sf"/>
</dbReference>
<dbReference type="PANTHER" id="PTHR11412:SF81">
    <property type="entry name" value="COMPLEMENT C3"/>
    <property type="match status" value="1"/>
</dbReference>
<keyword evidence="5" id="KW-0472">Membrane</keyword>
<dbReference type="CDD" id="cd00017">
    <property type="entry name" value="ANATO"/>
    <property type="match status" value="1"/>
</dbReference>
<proteinExistence type="predicted"/>
<dbReference type="Proteomes" id="UP000472276">
    <property type="component" value="Unassembled WGS sequence"/>
</dbReference>
<dbReference type="SUPFAM" id="SSF49410">
    <property type="entry name" value="Alpha-macroglobulin receptor domain"/>
    <property type="match status" value="1"/>
</dbReference>
<name>A0A668VPD2_OREAU</name>
<dbReference type="Pfam" id="PF17790">
    <property type="entry name" value="MG1"/>
    <property type="match status" value="1"/>
</dbReference>
<dbReference type="Pfam" id="PF00207">
    <property type="entry name" value="A2M"/>
    <property type="match status" value="1"/>
</dbReference>
<keyword evidence="10" id="KW-1185">Reference proteome</keyword>
<dbReference type="SMART" id="SM00643">
    <property type="entry name" value="C345C"/>
    <property type="match status" value="1"/>
</dbReference>
<dbReference type="InterPro" id="IPR040839">
    <property type="entry name" value="MG4"/>
</dbReference>
<dbReference type="Ensembl" id="ENSOABT00000055054.2">
    <property type="protein sequence ID" value="ENSOABP00000053695.2"/>
    <property type="gene ID" value="ENSOABG00000023484.2"/>
</dbReference>
<dbReference type="PANTHER" id="PTHR11412">
    <property type="entry name" value="MACROGLOBULIN / COMPLEMENT"/>
    <property type="match status" value="1"/>
</dbReference>
<reference evidence="9" key="2">
    <citation type="submission" date="2025-09" db="UniProtKB">
        <authorList>
            <consortium name="Ensembl"/>
        </authorList>
    </citation>
    <scope>IDENTIFICATION</scope>
</reference>
<dbReference type="Gene3D" id="2.60.40.1930">
    <property type="match status" value="3"/>
</dbReference>
<evidence type="ECO:0000256" key="4">
    <source>
        <dbReference type="ARBA" id="ARBA00023157"/>
    </source>
</evidence>
<dbReference type="InterPro" id="IPR018933">
    <property type="entry name" value="Netrin_module_non-TIMP"/>
</dbReference>
<dbReference type="Pfam" id="PF17789">
    <property type="entry name" value="MG4"/>
    <property type="match status" value="1"/>
</dbReference>
<feature type="domain" description="Anaphylatoxin-like" evidence="7">
    <location>
        <begin position="763"/>
        <end position="798"/>
    </location>
</feature>
<dbReference type="InterPro" id="IPR001599">
    <property type="entry name" value="Macroglobln_a2"/>
</dbReference>
<dbReference type="Gene3D" id="2.40.50.120">
    <property type="match status" value="1"/>
</dbReference>
<feature type="chain" id="PRO_5044195716" description="Complement component c3a, duplicate 5" evidence="6">
    <location>
        <begin position="25"/>
        <end position="1735"/>
    </location>
</feature>